<dbReference type="SUPFAM" id="SSF50494">
    <property type="entry name" value="Trypsin-like serine proteases"/>
    <property type="match status" value="1"/>
</dbReference>
<dbReference type="InterPro" id="IPR009003">
    <property type="entry name" value="Peptidase_S1_PA"/>
</dbReference>
<protein>
    <submittedName>
        <fullName evidence="4">Putative peptidoglycan binding domain-containing protein</fullName>
    </submittedName>
</protein>
<keyword evidence="2" id="KW-0732">Signal</keyword>
<dbReference type="Pfam" id="PF01471">
    <property type="entry name" value="PG_binding_1"/>
    <property type="match status" value="1"/>
</dbReference>
<gene>
    <name evidence="4" type="ORF">SAMN04488026_100664</name>
</gene>
<dbReference type="Proteomes" id="UP000199382">
    <property type="component" value="Unassembled WGS sequence"/>
</dbReference>
<feature type="chain" id="PRO_5011701414" evidence="2">
    <location>
        <begin position="23"/>
        <end position="591"/>
    </location>
</feature>
<dbReference type="Gene3D" id="1.10.101.10">
    <property type="entry name" value="PGBD-like superfamily/PGBD"/>
    <property type="match status" value="1"/>
</dbReference>
<feature type="region of interest" description="Disordered" evidence="1">
    <location>
        <begin position="130"/>
        <end position="158"/>
    </location>
</feature>
<evidence type="ECO:0000256" key="1">
    <source>
        <dbReference type="SAM" id="MobiDB-lite"/>
    </source>
</evidence>
<feature type="signal peptide" evidence="2">
    <location>
        <begin position="1"/>
        <end position="22"/>
    </location>
</feature>
<proteinExistence type="predicted"/>
<dbReference type="SUPFAM" id="SSF47090">
    <property type="entry name" value="PGBD-like"/>
    <property type="match status" value="1"/>
</dbReference>
<dbReference type="Pfam" id="PF13365">
    <property type="entry name" value="Trypsin_2"/>
    <property type="match status" value="1"/>
</dbReference>
<keyword evidence="5" id="KW-1185">Reference proteome</keyword>
<dbReference type="InterPro" id="IPR036365">
    <property type="entry name" value="PGBD-like_sf"/>
</dbReference>
<dbReference type="OrthoDB" id="6810892at2"/>
<accession>A0A1G8MV92</accession>
<evidence type="ECO:0000259" key="3">
    <source>
        <dbReference type="Pfam" id="PF01471"/>
    </source>
</evidence>
<dbReference type="RefSeq" id="WP_093150722.1">
    <property type="nucleotide sequence ID" value="NZ_FNEK01000006.1"/>
</dbReference>
<organism evidence="4 5">
    <name type="scientific">Aliiruegeria lutimaris</name>
    <dbReference type="NCBI Taxonomy" id="571298"/>
    <lineage>
        <taxon>Bacteria</taxon>
        <taxon>Pseudomonadati</taxon>
        <taxon>Pseudomonadota</taxon>
        <taxon>Alphaproteobacteria</taxon>
        <taxon>Rhodobacterales</taxon>
        <taxon>Roseobacteraceae</taxon>
        <taxon>Aliiruegeria</taxon>
    </lineage>
</organism>
<reference evidence="4 5" key="1">
    <citation type="submission" date="2016-10" db="EMBL/GenBank/DDBJ databases">
        <authorList>
            <person name="de Groot N.N."/>
        </authorList>
    </citation>
    <scope>NUCLEOTIDE SEQUENCE [LARGE SCALE GENOMIC DNA]</scope>
    <source>
        <strain evidence="4 5">DSM 25294</strain>
    </source>
</reference>
<sequence length="591" mass="63809">MKTFLVLVFSLVLSVFSSSAHAQEQGSAWIQIEALRTLADGEARARSYAASFPNVAGFRVGGRWYAVALGPYTPAAASAELGALKRGRLIPQDSYIAYSNQYEQQFWPVGANALLATPQDTVLSPLAQPEQTDQPLAQEPVPPAYIPDETPGEARASERALDAAQRMLLQESLKWEGFYDAAIDGSFGAGTRRAMAAWQEAKGYDATGVLTTRQRTELVGDYRSPFADLGLASVRDDAAGIEMILPTGKVKYSRAEAPFVHYDSTDEDEVQVILISQSGDEATLFGLYDIMQTLEMVPTEGFRERKKQSFVLTGQSSTLNSYSYAELKDGAIKGFTVSWKPGGDARVMERVVNTMQESFAPVEGIVLPDNALSGDGSDQRIDLMAGLKIRRPERSRSGFYIDETGKVLTTTDVLGQCARITIGEEIEADVTSRDDTLGLALLTPRQSLRPLAVAEFQGSVPRLNSEVTLAGFSYEDILDLPVLTFGTLADIRGLQGEEFVERLALSALPGDAGGPVFDTTGAVLGMLRARNEQADKQLPPDVNFAVDVPAIADFLGQAGLSPRAAVLNKSLAPEDLVTLAGDVTVRISCWN</sequence>
<feature type="domain" description="Peptidoglycan binding-like" evidence="3">
    <location>
        <begin position="165"/>
        <end position="215"/>
    </location>
</feature>
<dbReference type="InterPro" id="IPR036366">
    <property type="entry name" value="PGBDSf"/>
</dbReference>
<dbReference type="AlphaFoldDB" id="A0A1G8MV92"/>
<evidence type="ECO:0000256" key="2">
    <source>
        <dbReference type="SAM" id="SignalP"/>
    </source>
</evidence>
<evidence type="ECO:0000313" key="4">
    <source>
        <dbReference type="EMBL" id="SDI71948.1"/>
    </source>
</evidence>
<dbReference type="STRING" id="571298.SAMN04488026_100664"/>
<dbReference type="EMBL" id="FNEK01000006">
    <property type="protein sequence ID" value="SDI71948.1"/>
    <property type="molecule type" value="Genomic_DNA"/>
</dbReference>
<dbReference type="InterPro" id="IPR002477">
    <property type="entry name" value="Peptidoglycan-bd-like"/>
</dbReference>
<name>A0A1G8MV92_9RHOB</name>
<dbReference type="Gene3D" id="2.40.10.120">
    <property type="match status" value="1"/>
</dbReference>
<evidence type="ECO:0000313" key="5">
    <source>
        <dbReference type="Proteomes" id="UP000199382"/>
    </source>
</evidence>